<comment type="caution">
    <text evidence="3">The sequence shown here is derived from an EMBL/GenBank/DDBJ whole genome shotgun (WGS) entry which is preliminary data.</text>
</comment>
<dbReference type="Proteomes" id="UP000281431">
    <property type="component" value="Unassembled WGS sequence"/>
</dbReference>
<dbReference type="PANTHER" id="PTHR46268">
    <property type="entry name" value="STRESS RESPONSE PROTEIN NHAX"/>
    <property type="match status" value="1"/>
</dbReference>
<evidence type="ECO:0000259" key="2">
    <source>
        <dbReference type="Pfam" id="PF00582"/>
    </source>
</evidence>
<dbReference type="Pfam" id="PF00582">
    <property type="entry name" value="Usp"/>
    <property type="match status" value="1"/>
</dbReference>
<comment type="similarity">
    <text evidence="1">Belongs to the universal stress protein A family.</text>
</comment>
<dbReference type="InterPro" id="IPR014729">
    <property type="entry name" value="Rossmann-like_a/b/a_fold"/>
</dbReference>
<dbReference type="PANTHER" id="PTHR46268:SF6">
    <property type="entry name" value="UNIVERSAL STRESS PROTEIN UP12"/>
    <property type="match status" value="1"/>
</dbReference>
<organism evidence="3 4">
    <name type="scientific">Natrarchaeobius chitinivorans</name>
    <dbReference type="NCBI Taxonomy" id="1679083"/>
    <lineage>
        <taxon>Archaea</taxon>
        <taxon>Methanobacteriati</taxon>
        <taxon>Methanobacteriota</taxon>
        <taxon>Stenosarchaea group</taxon>
        <taxon>Halobacteria</taxon>
        <taxon>Halobacteriales</taxon>
        <taxon>Natrialbaceae</taxon>
        <taxon>Natrarchaeobius</taxon>
    </lineage>
</organism>
<reference evidence="3 4" key="1">
    <citation type="submission" date="2018-10" db="EMBL/GenBank/DDBJ databases">
        <title>Natrarchaeobius chitinivorans gen. nov., sp. nov., and Natrarchaeobius haloalkaliphilus sp. nov., alkaliphilic, chitin-utilizing haloarchaea from hypersaline alkaline lakes.</title>
        <authorList>
            <person name="Sorokin D.Y."/>
            <person name="Elcheninov A.G."/>
            <person name="Kostrikina N.A."/>
            <person name="Bale N.J."/>
            <person name="Sinninghe Damste J.S."/>
            <person name="Khijniak T.V."/>
            <person name="Kublanov I.V."/>
            <person name="Toshchakov S.V."/>
        </authorList>
    </citation>
    <scope>NUCLEOTIDE SEQUENCE [LARGE SCALE GENOMIC DNA]</scope>
    <source>
        <strain evidence="3 4">AArcht7</strain>
    </source>
</reference>
<dbReference type="InterPro" id="IPR006015">
    <property type="entry name" value="Universal_stress_UspA"/>
</dbReference>
<proteinExistence type="inferred from homology"/>
<dbReference type="OrthoDB" id="281037at2157"/>
<evidence type="ECO:0000313" key="3">
    <source>
        <dbReference type="EMBL" id="RQG99396.1"/>
    </source>
</evidence>
<sequence>MSTILLPIDDDEQHAKDQIATITGLPFETHELTVTVLHVFTDNPNSASITQLKSARLIEEALQDEGIDVELDERSNDPADEILSYAEEHDVDAICLAGRKRSRTGKLLFGSVTQDVILNSNLPILVAGTDPVE</sequence>
<dbReference type="PRINTS" id="PR01438">
    <property type="entry name" value="UNVRSLSTRESS"/>
</dbReference>
<evidence type="ECO:0000313" key="4">
    <source>
        <dbReference type="Proteomes" id="UP000281431"/>
    </source>
</evidence>
<protein>
    <submittedName>
        <fullName evidence="3">Universal stress protein</fullName>
    </submittedName>
</protein>
<keyword evidence="4" id="KW-1185">Reference proteome</keyword>
<gene>
    <name evidence="3" type="ORF">EA472_14320</name>
</gene>
<dbReference type="CDD" id="cd00293">
    <property type="entry name" value="USP-like"/>
    <property type="match status" value="1"/>
</dbReference>
<evidence type="ECO:0000256" key="1">
    <source>
        <dbReference type="ARBA" id="ARBA00008791"/>
    </source>
</evidence>
<feature type="domain" description="UspA" evidence="2">
    <location>
        <begin position="3"/>
        <end position="126"/>
    </location>
</feature>
<name>A0A3N6MWP4_NATCH</name>
<dbReference type="SUPFAM" id="SSF52402">
    <property type="entry name" value="Adenine nucleotide alpha hydrolases-like"/>
    <property type="match status" value="1"/>
</dbReference>
<dbReference type="EMBL" id="REFZ01000009">
    <property type="protein sequence ID" value="RQG99396.1"/>
    <property type="molecule type" value="Genomic_DNA"/>
</dbReference>
<dbReference type="AlphaFoldDB" id="A0A3N6MWP4"/>
<dbReference type="Gene3D" id="3.40.50.620">
    <property type="entry name" value="HUPs"/>
    <property type="match status" value="1"/>
</dbReference>
<dbReference type="InterPro" id="IPR006016">
    <property type="entry name" value="UspA"/>
</dbReference>
<accession>A0A3N6MWP4</accession>